<name>A0A0E9WPX6_ANGAN</name>
<reference evidence="1" key="2">
    <citation type="journal article" date="2015" name="Fish Shellfish Immunol.">
        <title>Early steps in the European eel (Anguilla anguilla)-Vibrio vulnificus interaction in the gills: Role of the RtxA13 toxin.</title>
        <authorList>
            <person name="Callol A."/>
            <person name="Pajuelo D."/>
            <person name="Ebbesson L."/>
            <person name="Teles M."/>
            <person name="MacKenzie S."/>
            <person name="Amaro C."/>
        </authorList>
    </citation>
    <scope>NUCLEOTIDE SEQUENCE</scope>
</reference>
<protein>
    <submittedName>
        <fullName evidence="1">Uncharacterized protein</fullName>
    </submittedName>
</protein>
<dbReference type="AlphaFoldDB" id="A0A0E9WPX6"/>
<organism evidence="1">
    <name type="scientific">Anguilla anguilla</name>
    <name type="common">European freshwater eel</name>
    <name type="synonym">Muraena anguilla</name>
    <dbReference type="NCBI Taxonomy" id="7936"/>
    <lineage>
        <taxon>Eukaryota</taxon>
        <taxon>Metazoa</taxon>
        <taxon>Chordata</taxon>
        <taxon>Craniata</taxon>
        <taxon>Vertebrata</taxon>
        <taxon>Euteleostomi</taxon>
        <taxon>Actinopterygii</taxon>
        <taxon>Neopterygii</taxon>
        <taxon>Teleostei</taxon>
        <taxon>Anguilliformes</taxon>
        <taxon>Anguillidae</taxon>
        <taxon>Anguilla</taxon>
    </lineage>
</organism>
<proteinExistence type="predicted"/>
<dbReference type="EMBL" id="GBXM01017059">
    <property type="protein sequence ID" value="JAH91518.1"/>
    <property type="molecule type" value="Transcribed_RNA"/>
</dbReference>
<evidence type="ECO:0000313" key="1">
    <source>
        <dbReference type="EMBL" id="JAH91518.1"/>
    </source>
</evidence>
<sequence>MYLQKWEAYLWGLLQEIFCVQCTGIKNILKHTLKSIFGHNEDIYPASIPILLQDLVSSFAGWLVGVL</sequence>
<reference evidence="1" key="1">
    <citation type="submission" date="2014-11" db="EMBL/GenBank/DDBJ databases">
        <authorList>
            <person name="Amaro Gonzalez C."/>
        </authorList>
    </citation>
    <scope>NUCLEOTIDE SEQUENCE</scope>
</reference>
<accession>A0A0E9WPX6</accession>